<keyword evidence="2" id="KW-0732">Signal</keyword>
<name>A0ABW1NWD2_9ACTN</name>
<accession>A0ABW1NWD2</accession>
<comment type="caution">
    <text evidence="3">The sequence shown here is derived from an EMBL/GenBank/DDBJ whole genome shotgun (WGS) entry which is preliminary data.</text>
</comment>
<dbReference type="RefSeq" id="WP_380763756.1">
    <property type="nucleotide sequence ID" value="NZ_JBHSRF010000146.1"/>
</dbReference>
<gene>
    <name evidence="3" type="ORF">ACFP1K_40350</name>
</gene>
<evidence type="ECO:0000256" key="1">
    <source>
        <dbReference type="SAM" id="MobiDB-lite"/>
    </source>
</evidence>
<dbReference type="Proteomes" id="UP001596137">
    <property type="component" value="Unassembled WGS sequence"/>
</dbReference>
<protein>
    <submittedName>
        <fullName evidence="3">Uncharacterized protein</fullName>
    </submittedName>
</protein>
<proteinExistence type="predicted"/>
<evidence type="ECO:0000256" key="2">
    <source>
        <dbReference type="SAM" id="SignalP"/>
    </source>
</evidence>
<feature type="chain" id="PRO_5046046461" evidence="2">
    <location>
        <begin position="19"/>
        <end position="186"/>
    </location>
</feature>
<evidence type="ECO:0000313" key="4">
    <source>
        <dbReference type="Proteomes" id="UP001596137"/>
    </source>
</evidence>
<organism evidence="3 4">
    <name type="scientific">Sphaerisporangium aureirubrum</name>
    <dbReference type="NCBI Taxonomy" id="1544736"/>
    <lineage>
        <taxon>Bacteria</taxon>
        <taxon>Bacillati</taxon>
        <taxon>Actinomycetota</taxon>
        <taxon>Actinomycetes</taxon>
        <taxon>Streptosporangiales</taxon>
        <taxon>Streptosporangiaceae</taxon>
        <taxon>Sphaerisporangium</taxon>
    </lineage>
</organism>
<feature type="signal peptide" evidence="2">
    <location>
        <begin position="1"/>
        <end position="18"/>
    </location>
</feature>
<feature type="non-terminal residue" evidence="3">
    <location>
        <position position="186"/>
    </location>
</feature>
<evidence type="ECO:0000313" key="3">
    <source>
        <dbReference type="EMBL" id="MFC6087473.1"/>
    </source>
</evidence>
<feature type="region of interest" description="Disordered" evidence="1">
    <location>
        <begin position="164"/>
        <end position="186"/>
    </location>
</feature>
<sequence>MAPIVGAGALILGGSASAATGDDPGQRDSTAEHRLSVRLVDAGGPLRPGAVIRPGAVAHFHVRIEGPVDETLLTVTTSPQDAPLALRCARRQRLVAAAPGAPSGLRMLPANVCRFDEITGARTVDVKVTVPPEADEIGVTAVAQMRDPGGVQWVKRMAGAEYPVGRPLHAQGTPPPPGTPATWQSP</sequence>
<reference evidence="4" key="1">
    <citation type="journal article" date="2019" name="Int. J. Syst. Evol. Microbiol.">
        <title>The Global Catalogue of Microorganisms (GCM) 10K type strain sequencing project: providing services to taxonomists for standard genome sequencing and annotation.</title>
        <authorList>
            <consortium name="The Broad Institute Genomics Platform"/>
            <consortium name="The Broad Institute Genome Sequencing Center for Infectious Disease"/>
            <person name="Wu L."/>
            <person name="Ma J."/>
        </authorList>
    </citation>
    <scope>NUCLEOTIDE SEQUENCE [LARGE SCALE GENOMIC DNA]</scope>
    <source>
        <strain evidence="4">JCM 30346</strain>
    </source>
</reference>
<keyword evidence="4" id="KW-1185">Reference proteome</keyword>
<dbReference type="EMBL" id="JBHSRF010000146">
    <property type="protein sequence ID" value="MFC6087473.1"/>
    <property type="molecule type" value="Genomic_DNA"/>
</dbReference>